<feature type="chain" id="PRO_5042856026" evidence="3">
    <location>
        <begin position="21"/>
        <end position="125"/>
    </location>
</feature>
<evidence type="ECO:0000313" key="5">
    <source>
        <dbReference type="Proteomes" id="UP001328107"/>
    </source>
</evidence>
<accession>A0AAN4Z5Z8</accession>
<feature type="compositionally biased region" description="Polar residues" evidence="2">
    <location>
        <begin position="114"/>
        <end position="125"/>
    </location>
</feature>
<protein>
    <submittedName>
        <fullName evidence="4">Uncharacterized protein</fullName>
    </submittedName>
</protein>
<dbReference type="AlphaFoldDB" id="A0AAN4Z5Z8"/>
<proteinExistence type="predicted"/>
<sequence length="125" mass="13434">INMQSTVLLVLLGMAAVVSGQSTTIMSPNGNNINGGRGMRPTPSPEQIAQMEAEKQAYIATLSSEAQSAARQIDQLKQQIDQIYNSQTQSVQQELDSIHRMGGKGGKGGRPMMNGTNNNDYQGPR</sequence>
<comment type="caution">
    <text evidence="4">The sequence shown here is derived from an EMBL/GenBank/DDBJ whole genome shotgun (WGS) entry which is preliminary data.</text>
</comment>
<feature type="region of interest" description="Disordered" evidence="2">
    <location>
        <begin position="99"/>
        <end position="125"/>
    </location>
</feature>
<dbReference type="EMBL" id="BTRK01000001">
    <property type="protein sequence ID" value="GMR33131.1"/>
    <property type="molecule type" value="Genomic_DNA"/>
</dbReference>
<keyword evidence="3" id="KW-0732">Signal</keyword>
<feature type="coiled-coil region" evidence="1">
    <location>
        <begin position="59"/>
        <end position="86"/>
    </location>
</feature>
<evidence type="ECO:0000256" key="2">
    <source>
        <dbReference type="SAM" id="MobiDB-lite"/>
    </source>
</evidence>
<dbReference type="Proteomes" id="UP001328107">
    <property type="component" value="Unassembled WGS sequence"/>
</dbReference>
<evidence type="ECO:0000256" key="1">
    <source>
        <dbReference type="SAM" id="Coils"/>
    </source>
</evidence>
<evidence type="ECO:0000313" key="4">
    <source>
        <dbReference type="EMBL" id="GMR33131.1"/>
    </source>
</evidence>
<keyword evidence="5" id="KW-1185">Reference proteome</keyword>
<reference evidence="5" key="1">
    <citation type="submission" date="2022-10" db="EMBL/GenBank/DDBJ databases">
        <title>Genome assembly of Pristionchus species.</title>
        <authorList>
            <person name="Yoshida K."/>
            <person name="Sommer R.J."/>
        </authorList>
    </citation>
    <scope>NUCLEOTIDE SEQUENCE [LARGE SCALE GENOMIC DNA]</scope>
    <source>
        <strain evidence="5">RS5460</strain>
    </source>
</reference>
<organism evidence="4 5">
    <name type="scientific">Pristionchus mayeri</name>
    <dbReference type="NCBI Taxonomy" id="1317129"/>
    <lineage>
        <taxon>Eukaryota</taxon>
        <taxon>Metazoa</taxon>
        <taxon>Ecdysozoa</taxon>
        <taxon>Nematoda</taxon>
        <taxon>Chromadorea</taxon>
        <taxon>Rhabditida</taxon>
        <taxon>Rhabditina</taxon>
        <taxon>Diplogasteromorpha</taxon>
        <taxon>Diplogasteroidea</taxon>
        <taxon>Neodiplogasteridae</taxon>
        <taxon>Pristionchus</taxon>
    </lineage>
</organism>
<keyword evidence="1" id="KW-0175">Coiled coil</keyword>
<feature type="signal peptide" evidence="3">
    <location>
        <begin position="1"/>
        <end position="20"/>
    </location>
</feature>
<evidence type="ECO:0000256" key="3">
    <source>
        <dbReference type="SAM" id="SignalP"/>
    </source>
</evidence>
<name>A0AAN4Z5Z8_9BILA</name>
<feature type="non-terminal residue" evidence="4">
    <location>
        <position position="1"/>
    </location>
</feature>
<gene>
    <name evidence="4" type="ORF">PMAYCL1PPCAC_03326</name>
</gene>